<feature type="domain" description="GHMP kinase C-terminal" evidence="21">
    <location>
        <begin position="299"/>
        <end position="371"/>
    </location>
</feature>
<keyword evidence="4 19" id="KW-0963">Cytoplasm</keyword>
<keyword evidence="14 19" id="KW-0443">Lipid metabolism</keyword>
<evidence type="ECO:0000256" key="17">
    <source>
        <dbReference type="ARBA" id="ARBA00029310"/>
    </source>
</evidence>
<dbReference type="SUPFAM" id="SSF54211">
    <property type="entry name" value="Ribosomal protein S5 domain 2-like"/>
    <property type="match status" value="1"/>
</dbReference>
<evidence type="ECO:0000256" key="6">
    <source>
        <dbReference type="ARBA" id="ARBA00022679"/>
    </source>
</evidence>
<dbReference type="Proteomes" id="UP000242875">
    <property type="component" value="Unassembled WGS sequence"/>
</dbReference>
<comment type="catalytic activity">
    <reaction evidence="17">
        <text>(R)-mevalonate + ATP = (R)-5-phosphomevalonate + ADP + H(+)</text>
        <dbReference type="Rhea" id="RHEA:17065"/>
        <dbReference type="ChEBI" id="CHEBI:15378"/>
        <dbReference type="ChEBI" id="CHEBI:30616"/>
        <dbReference type="ChEBI" id="CHEBI:36464"/>
        <dbReference type="ChEBI" id="CHEBI:58146"/>
        <dbReference type="ChEBI" id="CHEBI:456216"/>
        <dbReference type="EC" id="2.7.1.36"/>
    </reaction>
    <physiologicalReaction direction="left-to-right" evidence="17">
        <dbReference type="Rhea" id="RHEA:17066"/>
    </physiologicalReaction>
</comment>
<evidence type="ECO:0000256" key="1">
    <source>
        <dbReference type="ARBA" id="ARBA00004496"/>
    </source>
</evidence>
<comment type="subcellular location">
    <subcellularLocation>
        <location evidence="1 19">Cytoplasm</location>
    </subcellularLocation>
</comment>
<dbReference type="Pfam" id="PF08544">
    <property type="entry name" value="GHMP_kinases_C"/>
    <property type="match status" value="1"/>
</dbReference>
<keyword evidence="16 19" id="KW-0753">Steroid metabolism</keyword>
<dbReference type="FunFam" id="3.30.70.890:FF:000003">
    <property type="entry name" value="Mevalonate kinase"/>
    <property type="match status" value="1"/>
</dbReference>
<dbReference type="NCBIfam" id="TIGR00549">
    <property type="entry name" value="mevalon_kin"/>
    <property type="match status" value="1"/>
</dbReference>
<evidence type="ECO:0000256" key="13">
    <source>
        <dbReference type="ARBA" id="ARBA00023011"/>
    </source>
</evidence>
<keyword evidence="6 19" id="KW-0808">Transferase</keyword>
<evidence type="ECO:0000256" key="10">
    <source>
        <dbReference type="ARBA" id="ARBA00022840"/>
    </source>
</evidence>
<dbReference type="GO" id="GO:0004496">
    <property type="term" value="F:mevalonate kinase activity"/>
    <property type="evidence" value="ECO:0007669"/>
    <property type="project" value="UniProtKB-EC"/>
</dbReference>
<keyword evidence="9 19" id="KW-0418">Kinase</keyword>
<dbReference type="EC" id="2.7.1.36" evidence="3 19"/>
<dbReference type="InterPro" id="IPR020568">
    <property type="entry name" value="Ribosomal_Su5_D2-typ_SF"/>
</dbReference>
<dbReference type="Gene3D" id="3.30.230.10">
    <property type="match status" value="1"/>
</dbReference>
<comment type="pathway">
    <text evidence="18 19">Isoprenoid biosynthesis; isopentenyl diphosphate biosynthesis via mevalonate pathway; isopentenyl diphosphate from (R)-mevalonate: step 1/3.</text>
</comment>
<dbReference type="InterPro" id="IPR014721">
    <property type="entry name" value="Ribsml_uS5_D2-typ_fold_subgr"/>
</dbReference>
<dbReference type="EMBL" id="MVBO01000155">
    <property type="protein sequence ID" value="OZJ02398.1"/>
    <property type="molecule type" value="Genomic_DNA"/>
</dbReference>
<dbReference type="AlphaFoldDB" id="A0A261XVP1"/>
<keyword evidence="5 19" id="KW-0444">Lipid biosynthesis</keyword>
<dbReference type="GO" id="GO:0005829">
    <property type="term" value="C:cytosol"/>
    <property type="evidence" value="ECO:0007669"/>
    <property type="project" value="TreeGrafter"/>
</dbReference>
<dbReference type="PROSITE" id="PS00627">
    <property type="entry name" value="GHMP_KINASES_ATP"/>
    <property type="match status" value="1"/>
</dbReference>
<dbReference type="PANTHER" id="PTHR43290:SF2">
    <property type="entry name" value="MEVALONATE KINASE"/>
    <property type="match status" value="1"/>
</dbReference>
<dbReference type="PRINTS" id="PR00959">
    <property type="entry name" value="MEVGALKINASE"/>
</dbReference>
<dbReference type="GO" id="GO:0046872">
    <property type="term" value="F:metal ion binding"/>
    <property type="evidence" value="ECO:0007669"/>
    <property type="project" value="UniProtKB-KW"/>
</dbReference>
<evidence type="ECO:0000256" key="8">
    <source>
        <dbReference type="ARBA" id="ARBA00022741"/>
    </source>
</evidence>
<keyword evidence="23" id="KW-1185">Reference proteome</keyword>
<dbReference type="Pfam" id="PF00288">
    <property type="entry name" value="GHMP_kinases_N"/>
    <property type="match status" value="1"/>
</dbReference>
<dbReference type="Gene3D" id="3.30.70.890">
    <property type="entry name" value="GHMP kinase, C-terminal domain"/>
    <property type="match status" value="1"/>
</dbReference>
<evidence type="ECO:0000256" key="3">
    <source>
        <dbReference type="ARBA" id="ARBA00012103"/>
    </source>
</evidence>
<dbReference type="GO" id="GO:0005524">
    <property type="term" value="F:ATP binding"/>
    <property type="evidence" value="ECO:0007669"/>
    <property type="project" value="UniProtKB-KW"/>
</dbReference>
<evidence type="ECO:0000256" key="18">
    <source>
        <dbReference type="ARBA" id="ARBA00029438"/>
    </source>
</evidence>
<evidence type="ECO:0000259" key="20">
    <source>
        <dbReference type="Pfam" id="PF00288"/>
    </source>
</evidence>
<evidence type="ECO:0000313" key="23">
    <source>
        <dbReference type="Proteomes" id="UP000242875"/>
    </source>
</evidence>
<dbReference type="GO" id="GO:0019287">
    <property type="term" value="P:isopentenyl diphosphate biosynthetic process, mevalonate pathway"/>
    <property type="evidence" value="ECO:0007669"/>
    <property type="project" value="UniProtKB-UniPathway"/>
</dbReference>
<evidence type="ECO:0000256" key="9">
    <source>
        <dbReference type="ARBA" id="ARBA00022777"/>
    </source>
</evidence>
<evidence type="ECO:0000313" key="22">
    <source>
        <dbReference type="EMBL" id="OZJ02398.1"/>
    </source>
</evidence>
<comment type="similarity">
    <text evidence="2 19">Belongs to the GHMP kinase family. Mevalonate kinase subfamily.</text>
</comment>
<evidence type="ECO:0000259" key="21">
    <source>
        <dbReference type="Pfam" id="PF08544"/>
    </source>
</evidence>
<evidence type="ECO:0000256" key="7">
    <source>
        <dbReference type="ARBA" id="ARBA00022723"/>
    </source>
</evidence>
<keyword evidence="8 19" id="KW-0547">Nucleotide-binding</keyword>
<proteinExistence type="inferred from homology"/>
<dbReference type="OrthoDB" id="1652964at2759"/>
<evidence type="ECO:0000256" key="11">
    <source>
        <dbReference type="ARBA" id="ARBA00022842"/>
    </source>
</evidence>
<dbReference type="InterPro" id="IPR006204">
    <property type="entry name" value="GHMP_kinase_N_dom"/>
</dbReference>
<evidence type="ECO:0000256" key="15">
    <source>
        <dbReference type="ARBA" id="ARBA00023166"/>
    </source>
</evidence>
<reference evidence="22 23" key="1">
    <citation type="journal article" date="2017" name="Mycologia">
        <title>Bifiguratus adelaidae, gen. et sp. nov., a new member of Mucoromycotina in endophytic and soil-dwelling habitats.</title>
        <authorList>
            <person name="Torres-Cruz T.J."/>
            <person name="Billingsley Tobias T.L."/>
            <person name="Almatruk M."/>
            <person name="Hesse C."/>
            <person name="Kuske C.R."/>
            <person name="Desiro A."/>
            <person name="Benucci G.M."/>
            <person name="Bonito G."/>
            <person name="Stajich J.E."/>
            <person name="Dunlap C."/>
            <person name="Arnold A.E."/>
            <person name="Porras-Alfaro A."/>
        </authorList>
    </citation>
    <scope>NUCLEOTIDE SEQUENCE [LARGE SCALE GENOMIC DNA]</scope>
    <source>
        <strain evidence="22 23">AZ0501</strain>
    </source>
</reference>
<dbReference type="InterPro" id="IPR006203">
    <property type="entry name" value="GHMP_knse_ATP-bd_CS"/>
</dbReference>
<keyword evidence="11" id="KW-0460">Magnesium</keyword>
<keyword evidence="13 19" id="KW-0756">Sterol biosynthesis</keyword>
<evidence type="ECO:0000256" key="19">
    <source>
        <dbReference type="RuleBase" id="RU363087"/>
    </source>
</evidence>
<sequence>MLADKENLLISAPGKVILFGEHSVVHGKTAIAAALGLRNYLFLQKRQDDVIEISFPDIGLDRTWKLTDLPGPLPYCPDEATHPLDMHKDLKQALTKLIDCDEATELAKEQATLAFLYLYICLVDLKKWPHGLTICTRSMLPVGAGLGSSAAFAVCLAAALLLHFGHIGNHSPYGDKSFEGFTDVELDLINRWSYQAEQVIHGNPSGVDNAVSAYGGAKMYTKPSGFQTLQGFTSLRFLLTNTKVPRSTKALVGGVGARLTTYPEVMKPILDAMQGVSNKCVDMFQQLRNGELTTSQVTEQLQDLIDFNQNLLTAIGVSHPSLDTICRITRKFNLKTKLTGAGGGGCAVTLLRDDTTEETVDAIISELAALGYDCFEMSIGGPGAGVASLADPRNEPLRINSISEMQMVSKDELESVAGWKYHRPDGNHV</sequence>
<dbReference type="InterPro" id="IPR036554">
    <property type="entry name" value="GHMP_kinase_C_sf"/>
</dbReference>
<evidence type="ECO:0000256" key="12">
    <source>
        <dbReference type="ARBA" id="ARBA00022955"/>
    </source>
</evidence>
<organism evidence="22 23">
    <name type="scientific">Bifiguratus adelaidae</name>
    <dbReference type="NCBI Taxonomy" id="1938954"/>
    <lineage>
        <taxon>Eukaryota</taxon>
        <taxon>Fungi</taxon>
        <taxon>Fungi incertae sedis</taxon>
        <taxon>Mucoromycota</taxon>
        <taxon>Mucoromycotina</taxon>
        <taxon>Endogonomycetes</taxon>
        <taxon>Endogonales</taxon>
        <taxon>Endogonales incertae sedis</taxon>
        <taxon>Bifiguratus</taxon>
    </lineage>
</organism>
<feature type="domain" description="GHMP kinase N-terminal" evidence="20">
    <location>
        <begin position="125"/>
        <end position="216"/>
    </location>
</feature>
<keyword evidence="15 19" id="KW-1207">Sterol metabolism</keyword>
<evidence type="ECO:0000256" key="14">
    <source>
        <dbReference type="ARBA" id="ARBA00023098"/>
    </source>
</evidence>
<dbReference type="SUPFAM" id="SSF55060">
    <property type="entry name" value="GHMP Kinase, C-terminal domain"/>
    <property type="match status" value="1"/>
</dbReference>
<dbReference type="InterPro" id="IPR013750">
    <property type="entry name" value="GHMP_kinase_C_dom"/>
</dbReference>
<evidence type="ECO:0000256" key="16">
    <source>
        <dbReference type="ARBA" id="ARBA00023221"/>
    </source>
</evidence>
<evidence type="ECO:0000256" key="4">
    <source>
        <dbReference type="ARBA" id="ARBA00022490"/>
    </source>
</evidence>
<comment type="caution">
    <text evidence="22">The sequence shown here is derived from an EMBL/GenBank/DDBJ whole genome shotgun (WGS) entry which is preliminary data.</text>
</comment>
<keyword evidence="7" id="KW-0479">Metal-binding</keyword>
<dbReference type="PANTHER" id="PTHR43290">
    <property type="entry name" value="MEVALONATE KINASE"/>
    <property type="match status" value="1"/>
</dbReference>
<name>A0A261XVP1_9FUNG</name>
<keyword evidence="10 19" id="KW-0067">ATP-binding</keyword>
<gene>
    <name evidence="22" type="ORF">BZG36_04860</name>
</gene>
<accession>A0A261XVP1</accession>
<evidence type="ECO:0000256" key="5">
    <source>
        <dbReference type="ARBA" id="ARBA00022516"/>
    </source>
</evidence>
<evidence type="ECO:0000256" key="2">
    <source>
        <dbReference type="ARBA" id="ARBA00006495"/>
    </source>
</evidence>
<dbReference type="UniPathway" id="UPA00057">
    <property type="reaction ID" value="UER00098"/>
</dbReference>
<dbReference type="GO" id="GO:0016126">
    <property type="term" value="P:sterol biosynthetic process"/>
    <property type="evidence" value="ECO:0007669"/>
    <property type="project" value="UniProtKB-KW"/>
</dbReference>
<keyword evidence="12 19" id="KW-0752">Steroid biosynthesis</keyword>
<comment type="function">
    <text evidence="19">Mevalonate kinase; part of the second module of ergosterol biosynthesis pathway that includes the middle steps of the pathway. The second module is carried out in the vacuole and involves the formation of farnesyl diphosphate, which is also an important intermediate in the biosynthesis of ubiquinone, dolichol, heme and prenylated proteins.</text>
</comment>
<dbReference type="InterPro" id="IPR006205">
    <property type="entry name" value="Mev_gal_kin"/>
</dbReference>
<protein>
    <recommendedName>
        <fullName evidence="3 19">Mevalonate kinase</fullName>
        <shortName evidence="19">MK</shortName>
        <ecNumber evidence="3 19">2.7.1.36</ecNumber>
    </recommendedName>
</protein>